<evidence type="ECO:0000313" key="2">
    <source>
        <dbReference type="Proteomes" id="UP000652231"/>
    </source>
</evidence>
<reference evidence="1" key="1">
    <citation type="journal article" date="2014" name="Int. J. Syst. Evol. Microbiol.">
        <title>Complete genome sequence of Corynebacterium casei LMG S-19264T (=DSM 44701T), isolated from a smear-ripened cheese.</title>
        <authorList>
            <consortium name="US DOE Joint Genome Institute (JGI-PGF)"/>
            <person name="Walter F."/>
            <person name="Albersmeier A."/>
            <person name="Kalinowski J."/>
            <person name="Ruckert C."/>
        </authorList>
    </citation>
    <scope>NUCLEOTIDE SEQUENCE</scope>
    <source>
        <strain evidence="1">CGMCC 1.12924</strain>
    </source>
</reference>
<dbReference type="RefSeq" id="WP_188443389.1">
    <property type="nucleotide sequence ID" value="NZ_BMGK01000022.1"/>
</dbReference>
<evidence type="ECO:0000313" key="1">
    <source>
        <dbReference type="EMBL" id="GGE02043.1"/>
    </source>
</evidence>
<dbReference type="InterPro" id="IPR036388">
    <property type="entry name" value="WH-like_DNA-bd_sf"/>
</dbReference>
<gene>
    <name evidence="1" type="ORF">GCM10011312_26770</name>
</gene>
<dbReference type="EMBL" id="BMGK01000022">
    <property type="protein sequence ID" value="GGE02043.1"/>
    <property type="molecule type" value="Genomic_DNA"/>
</dbReference>
<comment type="caution">
    <text evidence="1">The sequence shown here is derived from an EMBL/GenBank/DDBJ whole genome shotgun (WGS) entry which is preliminary data.</text>
</comment>
<reference evidence="1" key="2">
    <citation type="submission" date="2020-09" db="EMBL/GenBank/DDBJ databases">
        <authorList>
            <person name="Sun Q."/>
            <person name="Zhou Y."/>
        </authorList>
    </citation>
    <scope>NUCLEOTIDE SEQUENCE</scope>
    <source>
        <strain evidence="1">CGMCC 1.12924</strain>
    </source>
</reference>
<protein>
    <submittedName>
        <fullName evidence="1">Uncharacterized protein</fullName>
    </submittedName>
</protein>
<proteinExistence type="predicted"/>
<sequence length="198" mass="22887">MAEERKTTYKTRLVKERVDEETGEIIRQAVETEYVPGFVDVKLPKRKHLGNGDFITVFQNTMFRIATEAKLSKNEMQILFYLLGTAGFDNSIYIDLDILSGDLDIKKPNVSTALKGLLKRNIIIKRDGYRGGNQKTKPFELSINYDQLNYSITWKGDYNEHKKVKMNHPEILSLPKEEPKQLDLFDLIEEAEKDNGKE</sequence>
<accession>A0A8J2VF61</accession>
<dbReference type="AlphaFoldDB" id="A0A8J2VF61"/>
<organism evidence="1 2">
    <name type="scientific">Planktosalinus lacus</name>
    <dbReference type="NCBI Taxonomy" id="1526573"/>
    <lineage>
        <taxon>Bacteria</taxon>
        <taxon>Pseudomonadati</taxon>
        <taxon>Bacteroidota</taxon>
        <taxon>Flavobacteriia</taxon>
        <taxon>Flavobacteriales</taxon>
        <taxon>Flavobacteriaceae</taxon>
        <taxon>Planktosalinus</taxon>
    </lineage>
</organism>
<dbReference type="Gene3D" id="1.10.10.10">
    <property type="entry name" value="Winged helix-like DNA-binding domain superfamily/Winged helix DNA-binding domain"/>
    <property type="match status" value="1"/>
</dbReference>
<keyword evidence="2" id="KW-1185">Reference proteome</keyword>
<dbReference type="Proteomes" id="UP000652231">
    <property type="component" value="Unassembled WGS sequence"/>
</dbReference>
<name>A0A8J2VF61_9FLAO</name>